<evidence type="ECO:0000313" key="2">
    <source>
        <dbReference type="Proteomes" id="UP000036403"/>
    </source>
</evidence>
<organism evidence="1 2">
    <name type="scientific">Lasius niger</name>
    <name type="common">Black garden ant</name>
    <dbReference type="NCBI Taxonomy" id="67767"/>
    <lineage>
        <taxon>Eukaryota</taxon>
        <taxon>Metazoa</taxon>
        <taxon>Ecdysozoa</taxon>
        <taxon>Arthropoda</taxon>
        <taxon>Hexapoda</taxon>
        <taxon>Insecta</taxon>
        <taxon>Pterygota</taxon>
        <taxon>Neoptera</taxon>
        <taxon>Endopterygota</taxon>
        <taxon>Hymenoptera</taxon>
        <taxon>Apocrita</taxon>
        <taxon>Aculeata</taxon>
        <taxon>Formicoidea</taxon>
        <taxon>Formicidae</taxon>
        <taxon>Formicinae</taxon>
        <taxon>Lasius</taxon>
        <taxon>Lasius</taxon>
    </lineage>
</organism>
<keyword evidence="2" id="KW-1185">Reference proteome</keyword>
<dbReference type="AlphaFoldDB" id="A0A0J7MX26"/>
<dbReference type="EMBL" id="LBMM01014895">
    <property type="protein sequence ID" value="KMQ85005.1"/>
    <property type="molecule type" value="Genomic_DNA"/>
</dbReference>
<dbReference type="Proteomes" id="UP000036403">
    <property type="component" value="Unassembled WGS sequence"/>
</dbReference>
<reference evidence="1 2" key="1">
    <citation type="submission" date="2015-04" db="EMBL/GenBank/DDBJ databases">
        <title>Lasius niger genome sequencing.</title>
        <authorList>
            <person name="Konorov E.A."/>
            <person name="Nikitin M.A."/>
            <person name="Kirill M.V."/>
            <person name="Chang P."/>
        </authorList>
    </citation>
    <scope>NUCLEOTIDE SEQUENCE [LARGE SCALE GENOMIC DNA]</scope>
    <source>
        <tissue evidence="1">Whole</tissue>
    </source>
</reference>
<name>A0A0J7MX26_LASNI</name>
<sequence>MSGSGGTVSGNLWSSNQLEDYFCAIPTVASTEYQAVVIRFRPLSDKKGYYQADLDHLPAMPHHGFVFKQITLYQFKDELQKNERFKHTVLWNEDRAPTPYAKPAYWPCYKDWPFGMTQPASPICHPDLQNNRLLQSQVRY</sequence>
<accession>A0A0J7MX26</accession>
<evidence type="ECO:0000313" key="1">
    <source>
        <dbReference type="EMBL" id="KMQ85005.1"/>
    </source>
</evidence>
<protein>
    <submittedName>
        <fullName evidence="1">Uncharacterized protein</fullName>
    </submittedName>
</protein>
<comment type="caution">
    <text evidence="1">The sequence shown here is derived from an EMBL/GenBank/DDBJ whole genome shotgun (WGS) entry which is preliminary data.</text>
</comment>
<proteinExistence type="predicted"/>
<dbReference type="PaxDb" id="67767-A0A0J7MX26"/>
<gene>
    <name evidence="1" type="ORF">RF55_16739</name>
</gene>